<evidence type="ECO:0000313" key="4">
    <source>
        <dbReference type="Proteomes" id="UP000420562"/>
    </source>
</evidence>
<keyword evidence="1" id="KW-0175">Coiled coil</keyword>
<dbReference type="Pfam" id="PF13683">
    <property type="entry name" value="rve_3"/>
    <property type="match status" value="1"/>
</dbReference>
<dbReference type="GO" id="GO:0003677">
    <property type="term" value="F:DNA binding"/>
    <property type="evidence" value="ECO:0007669"/>
    <property type="project" value="InterPro"/>
</dbReference>
<dbReference type="InterPro" id="IPR036397">
    <property type="entry name" value="RNaseH_sf"/>
</dbReference>
<dbReference type="InterPro" id="IPR025948">
    <property type="entry name" value="HTH-like_dom"/>
</dbReference>
<comment type="caution">
    <text evidence="3">The sequence shown here is derived from an EMBL/GenBank/DDBJ whole genome shotgun (WGS) entry which is preliminary data.</text>
</comment>
<dbReference type="InterPro" id="IPR001584">
    <property type="entry name" value="Integrase_cat-core"/>
</dbReference>
<feature type="domain" description="Integrase catalytic" evidence="2">
    <location>
        <begin position="196"/>
        <end position="360"/>
    </location>
</feature>
<dbReference type="PANTHER" id="PTHR47515:SF1">
    <property type="entry name" value="BLR2054 PROTEIN"/>
    <property type="match status" value="1"/>
</dbReference>
<dbReference type="EMBL" id="VZQZ01000021">
    <property type="protein sequence ID" value="KAB0663383.1"/>
    <property type="molecule type" value="Genomic_DNA"/>
</dbReference>
<dbReference type="Gene3D" id="3.30.420.10">
    <property type="entry name" value="Ribonuclease H-like superfamily/Ribonuclease H"/>
    <property type="match status" value="1"/>
</dbReference>
<protein>
    <submittedName>
        <fullName evidence="3">IS3 family transposase</fullName>
    </submittedName>
</protein>
<dbReference type="PANTHER" id="PTHR47515">
    <property type="entry name" value="LOW CALCIUM RESPONSE LOCUS PROTEIN T"/>
    <property type="match status" value="1"/>
</dbReference>
<gene>
    <name evidence="3" type="ORF">F6V25_16875</name>
</gene>
<dbReference type="GO" id="GO:0006313">
    <property type="term" value="P:DNA transposition"/>
    <property type="evidence" value="ECO:0007669"/>
    <property type="project" value="InterPro"/>
</dbReference>
<dbReference type="InterPro" id="IPR002514">
    <property type="entry name" value="Transposase_8"/>
</dbReference>
<dbReference type="Pfam" id="PF01527">
    <property type="entry name" value="HTH_Tnp_1"/>
    <property type="match status" value="1"/>
</dbReference>
<accession>A0A7J4ZLP1</accession>
<dbReference type="Pfam" id="PF13276">
    <property type="entry name" value="HTH_21"/>
    <property type="match status" value="1"/>
</dbReference>
<feature type="coiled-coil region" evidence="1">
    <location>
        <begin position="49"/>
        <end position="76"/>
    </location>
</feature>
<dbReference type="GO" id="GO:0004803">
    <property type="term" value="F:transposase activity"/>
    <property type="evidence" value="ECO:0007669"/>
    <property type="project" value="InterPro"/>
</dbReference>
<evidence type="ECO:0000259" key="2">
    <source>
        <dbReference type="PROSITE" id="PS50994"/>
    </source>
</evidence>
<reference evidence="3 4" key="1">
    <citation type="submission" date="2019-09" db="EMBL/GenBank/DDBJ databases">
        <title>Geobacter sp. Red96, a novel strain isolated from paddy soil.</title>
        <authorList>
            <person name="Xu Z."/>
            <person name="Masuda Y."/>
            <person name="Itoh H."/>
            <person name="Senoo K."/>
        </authorList>
    </citation>
    <scope>NUCLEOTIDE SEQUENCE [LARGE SCALE GENOMIC DNA]</scope>
    <source>
        <strain evidence="3 4">Red96</strain>
    </source>
</reference>
<evidence type="ECO:0000256" key="1">
    <source>
        <dbReference type="SAM" id="Coils"/>
    </source>
</evidence>
<dbReference type="InterPro" id="IPR009057">
    <property type="entry name" value="Homeodomain-like_sf"/>
</dbReference>
<evidence type="ECO:0000313" key="3">
    <source>
        <dbReference type="EMBL" id="KAB0663383.1"/>
    </source>
</evidence>
<keyword evidence="4" id="KW-1185">Reference proteome</keyword>
<dbReference type="PROSITE" id="PS50994">
    <property type="entry name" value="INTEGRASE"/>
    <property type="match status" value="1"/>
</dbReference>
<proteinExistence type="predicted"/>
<dbReference type="SUPFAM" id="SSF53098">
    <property type="entry name" value="Ribonuclease H-like"/>
    <property type="match status" value="1"/>
</dbReference>
<sequence length="377" mass="44207">MKPRRFTEEQIIGILKQAQAGMKIVDLCRTHGISDATFYNWRTKYGGMEVSDAKRLKQLEDENKKLKQMLADSMLENKAIKDVLFKKVVTPAARRNIVIHLKEVFQFSERRACIIVGLCRSSCRYQAKPKNDNEIRSRLRELAEQRRKFGAPRLHTMLRREGHLINHKRTERIYKEEGLSLRRKKSRKRISHLRVVMDRPERINQHWSMDFVSDSLYNGRRFRVLTVVDDLSRECPVLEVDHSLTGQRVSRVLDRVSMVRGLPEVITVDNGPEFISKALDLWAYERNVKLRFIQPGKPVQNAYIESFNGKFRDECLNDNVFVSLHSAQKIIETWRQDYNSERPHSSLNGMAPTEFARTFEKEQKTEKPKQELVLLKG</sequence>
<dbReference type="SUPFAM" id="SSF46689">
    <property type="entry name" value="Homeodomain-like"/>
    <property type="match status" value="1"/>
</dbReference>
<dbReference type="Proteomes" id="UP000420562">
    <property type="component" value="Unassembled WGS sequence"/>
</dbReference>
<name>A0A7J4ZLP1_9BACT</name>
<dbReference type="NCBIfam" id="NF033516">
    <property type="entry name" value="transpos_IS3"/>
    <property type="match status" value="1"/>
</dbReference>
<dbReference type="AlphaFoldDB" id="A0A7J4ZLP1"/>
<organism evidence="3 4">
    <name type="scientific">Oryzomonas japonica</name>
    <dbReference type="NCBI Taxonomy" id="2603858"/>
    <lineage>
        <taxon>Bacteria</taxon>
        <taxon>Pseudomonadati</taxon>
        <taxon>Thermodesulfobacteriota</taxon>
        <taxon>Desulfuromonadia</taxon>
        <taxon>Geobacterales</taxon>
        <taxon>Geobacteraceae</taxon>
        <taxon>Oryzomonas</taxon>
    </lineage>
</organism>
<dbReference type="GO" id="GO:0015074">
    <property type="term" value="P:DNA integration"/>
    <property type="evidence" value="ECO:0007669"/>
    <property type="project" value="InterPro"/>
</dbReference>
<dbReference type="InterPro" id="IPR012337">
    <property type="entry name" value="RNaseH-like_sf"/>
</dbReference>
<dbReference type="InterPro" id="IPR048020">
    <property type="entry name" value="Transpos_IS3"/>
</dbReference>